<dbReference type="Proteomes" id="UP001066276">
    <property type="component" value="Chromosome 5"/>
</dbReference>
<feature type="compositionally biased region" description="Basic and acidic residues" evidence="1">
    <location>
        <begin position="66"/>
        <end position="76"/>
    </location>
</feature>
<evidence type="ECO:0000313" key="2">
    <source>
        <dbReference type="EMBL" id="KAJ1159063.1"/>
    </source>
</evidence>
<gene>
    <name evidence="2" type="ORF">NDU88_011733</name>
</gene>
<reference evidence="2" key="1">
    <citation type="journal article" date="2022" name="bioRxiv">
        <title>Sequencing and chromosome-scale assembly of the giantPleurodeles waltlgenome.</title>
        <authorList>
            <person name="Brown T."/>
            <person name="Elewa A."/>
            <person name="Iarovenko S."/>
            <person name="Subramanian E."/>
            <person name="Araus A.J."/>
            <person name="Petzold A."/>
            <person name="Susuki M."/>
            <person name="Suzuki K.-i.T."/>
            <person name="Hayashi T."/>
            <person name="Toyoda A."/>
            <person name="Oliveira C."/>
            <person name="Osipova E."/>
            <person name="Leigh N.D."/>
            <person name="Simon A."/>
            <person name="Yun M.H."/>
        </authorList>
    </citation>
    <scope>NUCLEOTIDE SEQUENCE</scope>
    <source>
        <strain evidence="2">20211129_DDA</strain>
        <tissue evidence="2">Liver</tissue>
    </source>
</reference>
<sequence length="76" mass="7868">MPLRWFPPQKTPIPGGAHGADTPLPSSQREASHGPASPGHTAPEEGLSNSTHLTACGDSSNGGEDIGERNALRNED</sequence>
<name>A0AAV7S7Q7_PLEWA</name>
<keyword evidence="3" id="KW-1185">Reference proteome</keyword>
<evidence type="ECO:0000256" key="1">
    <source>
        <dbReference type="SAM" id="MobiDB-lite"/>
    </source>
</evidence>
<proteinExistence type="predicted"/>
<comment type="caution">
    <text evidence="2">The sequence shown here is derived from an EMBL/GenBank/DDBJ whole genome shotgun (WGS) entry which is preliminary data.</text>
</comment>
<feature type="compositionally biased region" description="Polar residues" evidence="1">
    <location>
        <begin position="47"/>
        <end position="62"/>
    </location>
</feature>
<organism evidence="2 3">
    <name type="scientific">Pleurodeles waltl</name>
    <name type="common">Iberian ribbed newt</name>
    <dbReference type="NCBI Taxonomy" id="8319"/>
    <lineage>
        <taxon>Eukaryota</taxon>
        <taxon>Metazoa</taxon>
        <taxon>Chordata</taxon>
        <taxon>Craniata</taxon>
        <taxon>Vertebrata</taxon>
        <taxon>Euteleostomi</taxon>
        <taxon>Amphibia</taxon>
        <taxon>Batrachia</taxon>
        <taxon>Caudata</taxon>
        <taxon>Salamandroidea</taxon>
        <taxon>Salamandridae</taxon>
        <taxon>Pleurodelinae</taxon>
        <taxon>Pleurodeles</taxon>
    </lineage>
</organism>
<dbReference type="EMBL" id="JANPWB010000009">
    <property type="protein sequence ID" value="KAJ1159063.1"/>
    <property type="molecule type" value="Genomic_DNA"/>
</dbReference>
<accession>A0AAV7S7Q7</accession>
<dbReference type="AlphaFoldDB" id="A0AAV7S7Q7"/>
<protein>
    <submittedName>
        <fullName evidence="2">Uncharacterized protein</fullName>
    </submittedName>
</protein>
<evidence type="ECO:0000313" key="3">
    <source>
        <dbReference type="Proteomes" id="UP001066276"/>
    </source>
</evidence>
<feature type="region of interest" description="Disordered" evidence="1">
    <location>
        <begin position="1"/>
        <end position="76"/>
    </location>
</feature>